<dbReference type="Gene3D" id="1.25.40.10">
    <property type="entry name" value="Tetratricopeptide repeat domain"/>
    <property type="match status" value="2"/>
</dbReference>
<dbReference type="InterPro" id="IPR053137">
    <property type="entry name" value="NLR-like"/>
</dbReference>
<dbReference type="Proteomes" id="UP000019373">
    <property type="component" value="Unassembled WGS sequence"/>
</dbReference>
<dbReference type="InterPro" id="IPR027417">
    <property type="entry name" value="P-loop_NTPase"/>
</dbReference>
<dbReference type="RefSeq" id="XP_007804439.1">
    <property type="nucleotide sequence ID" value="XM_007806248.1"/>
</dbReference>
<dbReference type="OMA" id="KWARERP"/>
<dbReference type="OrthoDB" id="5086500at2759"/>
<reference evidence="4" key="1">
    <citation type="journal article" date="2014" name="BMC Genomics">
        <title>Genome characteristics reveal the impact of lichenization on lichen-forming fungus Endocarpon pusillum Hedwig (Verrucariales, Ascomycota).</title>
        <authorList>
            <person name="Wang Y.-Y."/>
            <person name="Liu B."/>
            <person name="Zhang X.-Y."/>
            <person name="Zhou Q.-M."/>
            <person name="Zhang T."/>
            <person name="Li H."/>
            <person name="Yu Y.-F."/>
            <person name="Zhang X.-L."/>
            <person name="Hao X.-Y."/>
            <person name="Wang M."/>
            <person name="Wang L."/>
            <person name="Wei J.-C."/>
        </authorList>
    </citation>
    <scope>NUCLEOTIDE SEQUENCE [LARGE SCALE GENOMIC DNA]</scope>
    <source>
        <strain evidence="4">Z07020 / HMAS-L-300199</strain>
    </source>
</reference>
<dbReference type="eggNOG" id="KOG1840">
    <property type="taxonomic scope" value="Eukaryota"/>
</dbReference>
<evidence type="ECO:0000313" key="3">
    <source>
        <dbReference type="EMBL" id="ERF69939.1"/>
    </source>
</evidence>
<dbReference type="Gene3D" id="3.40.50.300">
    <property type="entry name" value="P-loop containing nucleotide triphosphate hydrolases"/>
    <property type="match status" value="1"/>
</dbReference>
<proteinExistence type="predicted"/>
<dbReference type="InterPro" id="IPR038717">
    <property type="entry name" value="Tc1-like_DDE_dom"/>
</dbReference>
<dbReference type="Pfam" id="PF13358">
    <property type="entry name" value="DDE_3"/>
    <property type="match status" value="1"/>
</dbReference>
<dbReference type="EMBL" id="KE721373">
    <property type="protein sequence ID" value="ERF69939.1"/>
    <property type="molecule type" value="Genomic_DNA"/>
</dbReference>
<dbReference type="InterPro" id="IPR011990">
    <property type="entry name" value="TPR-like_helical_dom_sf"/>
</dbReference>
<dbReference type="PANTHER" id="PTHR46082">
    <property type="entry name" value="ATP/GTP-BINDING PROTEIN-RELATED"/>
    <property type="match status" value="1"/>
</dbReference>
<feature type="coiled-coil region" evidence="1">
    <location>
        <begin position="158"/>
        <end position="185"/>
    </location>
</feature>
<evidence type="ECO:0000313" key="4">
    <source>
        <dbReference type="Proteomes" id="UP000019373"/>
    </source>
</evidence>
<dbReference type="Gene3D" id="3.30.420.10">
    <property type="entry name" value="Ribonuclease H-like superfamily/Ribonuclease H"/>
    <property type="match status" value="1"/>
</dbReference>
<dbReference type="SUPFAM" id="SSF52540">
    <property type="entry name" value="P-loop containing nucleoside triphosphate hydrolases"/>
    <property type="match status" value="1"/>
</dbReference>
<protein>
    <recommendedName>
        <fullName evidence="2">Tc1-like transposase DDE domain-containing protein</fullName>
    </recommendedName>
</protein>
<feature type="domain" description="Tc1-like transposase DDE" evidence="2">
    <location>
        <begin position="1068"/>
        <end position="1142"/>
    </location>
</feature>
<dbReference type="Pfam" id="PF13424">
    <property type="entry name" value="TPR_12"/>
    <property type="match status" value="1"/>
</dbReference>
<dbReference type="GeneID" id="19240433"/>
<accession>U1HLQ7</accession>
<evidence type="ECO:0000256" key="1">
    <source>
        <dbReference type="SAM" id="Coils"/>
    </source>
</evidence>
<gene>
    <name evidence="3" type="ORF">EPUS_05483</name>
</gene>
<keyword evidence="4" id="KW-1185">Reference proteome</keyword>
<dbReference type="GO" id="GO:0003676">
    <property type="term" value="F:nucleic acid binding"/>
    <property type="evidence" value="ECO:0007669"/>
    <property type="project" value="InterPro"/>
</dbReference>
<dbReference type="InterPro" id="IPR036397">
    <property type="entry name" value="RNaseH_sf"/>
</dbReference>
<dbReference type="HOGENOM" id="CLU_000288_125_13_1"/>
<dbReference type="PANTHER" id="PTHR46082:SF6">
    <property type="entry name" value="AAA+ ATPASE DOMAIN-CONTAINING PROTEIN-RELATED"/>
    <property type="match status" value="1"/>
</dbReference>
<organism evidence="3 4">
    <name type="scientific">Endocarpon pusillum (strain Z07020 / HMAS-L-300199)</name>
    <name type="common">Lichen-forming fungus</name>
    <dbReference type="NCBI Taxonomy" id="1263415"/>
    <lineage>
        <taxon>Eukaryota</taxon>
        <taxon>Fungi</taxon>
        <taxon>Dikarya</taxon>
        <taxon>Ascomycota</taxon>
        <taxon>Pezizomycotina</taxon>
        <taxon>Eurotiomycetes</taxon>
        <taxon>Chaetothyriomycetidae</taxon>
        <taxon>Verrucariales</taxon>
        <taxon>Verrucariaceae</taxon>
        <taxon>Endocarpon</taxon>
    </lineage>
</organism>
<evidence type="ECO:0000259" key="2">
    <source>
        <dbReference type="Pfam" id="PF13358"/>
    </source>
</evidence>
<keyword evidence="1" id="KW-0175">Coiled coil</keyword>
<sequence>MADPVSFLVGGVSIAEVSFRVINYLKAVKMAAETIDDDIEGLINEVEGLMVVHGQLEQEFLRNVNNDALGEEEKMLWFNTGQTLKNGQKLTQKLEVSVRHIYGEKRMVSGKRDALIKQHRKRTKDGIISGLRDQIGTCHGGLQMWLSCISMRSTRENREDQKSQLEQLGTLVRGLESQLEHMQDTALPPYESIAGSAVYTDFTLVSLSVLNQIRTSINIFGNSVTHTTSMTNKHFDTPKPVDQFYTGRTDQAEQLNNWLLTKDYERRDMSPEKTHAKQKRFVIYGVGGSGKTQFCCKFAEDNRDYFWGIFWVDGSSRQRLKQTFSQNVSIIGGVGANENAALNWLSNLNEPWLLIIDNADDPDLKLEEYFPRGNRGHILITTRDPLNKSYGTVGNGFFEFQGLKNDDASCLLLRAAGQVKPWDSTISNIATTIAKTLGYLALAITQAGRTIRQGYCKLHEYLDFYERQWKKTRQGRQAVKVRDTADDLSVFATFELNRRAIEARDTEASRDALQLLNTFAFLHNQNINFDIMKKAVTNSKVESMQHEENKKKEAQIRAASPPPDWPTWWKKTMSAILAFIYKNRSPHVLPSVIRDGRESKEFDPDRLRAALRQLAQFSLVTHSEKIDSYSIHPLVHKWARERPDMSIAEQGVWSEAAAVLLSSCILIPPLGNTREEEHMRTYLLPHVDHVRQCQASIEQRMRDKRMARMKPWPIFEGGFNGEKALMYAKFSLVYAQNGHWEEAKRLQLAVKDFTMQVLGLEHANTRRIMLVLSDTLFHLGQSDDAAALQKQVLDACTTHMGADHHDTLVAKCKLGESRFLQGRHSDAKKLQEEAVTALTERHGLYHEDTLNAIDDLGRTVLMFYTDESIKRARELHLTAVDGMKKVHGHDHSRTLKACENLCAAAVQSGDQNHLEDAHEMMIQVFETRKENLGREHAYTLLAMVNLALVKSGLGNLRGAEELILLALPIAERNLGSDHMGCLWGRYHLGKILVRQQRWEEAERYLVDVTERQRNLLQGRGQYHPDRVGSLVELAAAYNALGKFEECNRAVDEALDVLEKISTKEVITPNWDKDWILLEDNDNAHGTRGKAENKVKKAKARLGIQWEANCPESPDLNPIESIWRLLKQRLKNRGLITDPEELRRAIEEEWDKITLEEINKAIATMPKRVAAVNERNGLPIPF</sequence>
<dbReference type="SUPFAM" id="SSF48452">
    <property type="entry name" value="TPR-like"/>
    <property type="match status" value="2"/>
</dbReference>
<dbReference type="Pfam" id="PF13374">
    <property type="entry name" value="TPR_10"/>
    <property type="match status" value="1"/>
</dbReference>
<name>U1HLQ7_ENDPU</name>
<dbReference type="AlphaFoldDB" id="U1HLQ7"/>